<gene>
    <name evidence="1" type="ORF">DSM3645_29741</name>
</gene>
<sequence>MKMAQSLNQAARWVVVVAATIALIVAFSLPSAGFFSASSSDSVVAFGRRHGCCGARRVHRHRGYRSCGSTGCGASYSACGAGGCNVGGGCTIGGGCN</sequence>
<proteinExistence type="predicted"/>
<dbReference type="RefSeq" id="WP_002653896.1">
    <property type="nucleotide sequence ID" value="NZ_CH672376.1"/>
</dbReference>
<protein>
    <submittedName>
        <fullName evidence="1">Uncharacterized protein</fullName>
    </submittedName>
</protein>
<evidence type="ECO:0000313" key="1">
    <source>
        <dbReference type="EMBL" id="EAQ78768.1"/>
    </source>
</evidence>
<dbReference type="Proteomes" id="UP000004358">
    <property type="component" value="Unassembled WGS sequence"/>
</dbReference>
<dbReference type="EMBL" id="AANZ01000018">
    <property type="protein sequence ID" value="EAQ78768.1"/>
    <property type="molecule type" value="Genomic_DNA"/>
</dbReference>
<reference evidence="1 2" key="1">
    <citation type="submission" date="2006-02" db="EMBL/GenBank/DDBJ databases">
        <authorList>
            <person name="Amann R."/>
            <person name="Ferriera S."/>
            <person name="Johnson J."/>
            <person name="Kravitz S."/>
            <person name="Halpern A."/>
            <person name="Remington K."/>
            <person name="Beeson K."/>
            <person name="Tran B."/>
            <person name="Rogers Y.-H."/>
            <person name="Friedman R."/>
            <person name="Venter J.C."/>
        </authorList>
    </citation>
    <scope>NUCLEOTIDE SEQUENCE [LARGE SCALE GENOMIC DNA]</scope>
    <source>
        <strain evidence="1 2">DSM 3645</strain>
    </source>
</reference>
<evidence type="ECO:0000313" key="2">
    <source>
        <dbReference type="Proteomes" id="UP000004358"/>
    </source>
</evidence>
<name>A3ZXH8_9BACT</name>
<dbReference type="AlphaFoldDB" id="A3ZXH8"/>
<comment type="caution">
    <text evidence="1">The sequence shown here is derived from an EMBL/GenBank/DDBJ whole genome shotgun (WGS) entry which is preliminary data.</text>
</comment>
<accession>A3ZXH8</accession>
<organism evidence="1 2">
    <name type="scientific">Blastopirellula marina DSM 3645</name>
    <dbReference type="NCBI Taxonomy" id="314230"/>
    <lineage>
        <taxon>Bacteria</taxon>
        <taxon>Pseudomonadati</taxon>
        <taxon>Planctomycetota</taxon>
        <taxon>Planctomycetia</taxon>
        <taxon>Pirellulales</taxon>
        <taxon>Pirellulaceae</taxon>
        <taxon>Blastopirellula</taxon>
    </lineage>
</organism>
<dbReference type="STRING" id="314230.DSM3645_29741"/>
<dbReference type="HOGENOM" id="CLU_2341173_0_0_0"/>